<keyword evidence="5 13" id="KW-0812">Transmembrane</keyword>
<evidence type="ECO:0000259" key="14">
    <source>
        <dbReference type="Pfam" id="PF02665"/>
    </source>
</evidence>
<dbReference type="GO" id="GO:0020037">
    <property type="term" value="F:heme binding"/>
    <property type="evidence" value="ECO:0007669"/>
    <property type="project" value="TreeGrafter"/>
</dbReference>
<evidence type="ECO:0000256" key="2">
    <source>
        <dbReference type="ARBA" id="ARBA00022448"/>
    </source>
</evidence>
<keyword evidence="10" id="KW-0408">Iron</keyword>
<evidence type="ECO:0000256" key="13">
    <source>
        <dbReference type="SAM" id="Phobius"/>
    </source>
</evidence>
<dbReference type="InterPro" id="IPR036197">
    <property type="entry name" value="NarG-like_sf"/>
</dbReference>
<evidence type="ECO:0000256" key="11">
    <source>
        <dbReference type="ARBA" id="ARBA00023063"/>
    </source>
</evidence>
<dbReference type="PANTHER" id="PTHR30598">
    <property type="entry name" value="NITRATE REDUCTASE PRIVATE CHAPERONE, REDOX ENZYME MATURATION PROTEIN REMP FAMILY"/>
    <property type="match status" value="1"/>
</dbReference>
<dbReference type="InterPro" id="IPR003816">
    <property type="entry name" value="Nitrate_red_gam"/>
</dbReference>
<dbReference type="InterPro" id="IPR023234">
    <property type="entry name" value="NarG-like_domain"/>
</dbReference>
<dbReference type="GO" id="GO:0009325">
    <property type="term" value="C:nitrate reductase complex"/>
    <property type="evidence" value="ECO:0007669"/>
    <property type="project" value="InterPro"/>
</dbReference>
<feature type="transmembrane region" description="Helical" evidence="13">
    <location>
        <begin position="89"/>
        <end position="108"/>
    </location>
</feature>
<feature type="transmembrane region" description="Helical" evidence="13">
    <location>
        <begin position="6"/>
        <end position="23"/>
    </location>
</feature>
<comment type="subcellular location">
    <subcellularLocation>
        <location evidence="1">Cell membrane</location>
        <topology evidence="1">Multi-pass membrane protein</topology>
    </subcellularLocation>
</comment>
<feature type="transmembrane region" description="Helical" evidence="13">
    <location>
        <begin position="128"/>
        <end position="148"/>
    </location>
</feature>
<keyword evidence="7" id="KW-0249">Electron transport</keyword>
<keyword evidence="2" id="KW-0813">Transport</keyword>
<dbReference type="EMBL" id="CAFBPU010000063">
    <property type="protein sequence ID" value="CAB5039290.1"/>
    <property type="molecule type" value="Genomic_DNA"/>
</dbReference>
<feature type="transmembrane region" description="Helical" evidence="13">
    <location>
        <begin position="187"/>
        <end position="213"/>
    </location>
</feature>
<dbReference type="GO" id="GO:0042128">
    <property type="term" value="P:nitrate assimilation"/>
    <property type="evidence" value="ECO:0007669"/>
    <property type="project" value="UniProtKB-KW"/>
</dbReference>
<dbReference type="GO" id="GO:0046872">
    <property type="term" value="F:metal ion binding"/>
    <property type="evidence" value="ECO:0007669"/>
    <property type="project" value="UniProtKB-KW"/>
</dbReference>
<gene>
    <name evidence="15" type="ORF">UFOPK3752_01844</name>
    <name evidence="16" type="ORF">UFOPK4150_02152</name>
</gene>
<protein>
    <submittedName>
        <fullName evidence="16">Unannotated protein</fullName>
    </submittedName>
</protein>
<dbReference type="InterPro" id="IPR051936">
    <property type="entry name" value="Heme-iron_electron_transfer"/>
</dbReference>
<dbReference type="AlphaFoldDB" id="A0A6J7SG53"/>
<keyword evidence="9" id="KW-0560">Oxidoreductase</keyword>
<evidence type="ECO:0000256" key="4">
    <source>
        <dbReference type="ARBA" id="ARBA00022617"/>
    </source>
</evidence>
<evidence type="ECO:0000256" key="7">
    <source>
        <dbReference type="ARBA" id="ARBA00022982"/>
    </source>
</evidence>
<evidence type="ECO:0000256" key="12">
    <source>
        <dbReference type="ARBA" id="ARBA00023136"/>
    </source>
</evidence>
<evidence type="ECO:0000313" key="16">
    <source>
        <dbReference type="EMBL" id="CAB5039290.1"/>
    </source>
</evidence>
<name>A0A6J7SG53_9ZZZZ</name>
<dbReference type="Pfam" id="PF02665">
    <property type="entry name" value="Nitrate_red_gam"/>
    <property type="match status" value="1"/>
</dbReference>
<dbReference type="GO" id="GO:0008940">
    <property type="term" value="F:nitrate reductase activity"/>
    <property type="evidence" value="ECO:0007669"/>
    <property type="project" value="InterPro"/>
</dbReference>
<reference evidence="16" key="1">
    <citation type="submission" date="2020-05" db="EMBL/GenBank/DDBJ databases">
        <authorList>
            <person name="Chiriac C."/>
            <person name="Salcher M."/>
            <person name="Ghai R."/>
            <person name="Kavagutti S V."/>
        </authorList>
    </citation>
    <scope>NUCLEOTIDE SEQUENCE</scope>
</reference>
<dbReference type="Gene3D" id="1.20.950.20">
    <property type="entry name" value="Transmembrane di-heme cytochromes, Chain C"/>
    <property type="match status" value="1"/>
</dbReference>
<dbReference type="GO" id="GO:0005886">
    <property type="term" value="C:plasma membrane"/>
    <property type="evidence" value="ECO:0007669"/>
    <property type="project" value="UniProtKB-SubCell"/>
</dbReference>
<evidence type="ECO:0000256" key="10">
    <source>
        <dbReference type="ARBA" id="ARBA00023004"/>
    </source>
</evidence>
<keyword evidence="12 13" id="KW-0472">Membrane</keyword>
<evidence type="ECO:0000313" key="15">
    <source>
        <dbReference type="EMBL" id="CAB4954005.1"/>
    </source>
</evidence>
<evidence type="ECO:0000256" key="6">
    <source>
        <dbReference type="ARBA" id="ARBA00022723"/>
    </source>
</evidence>
<dbReference type="GO" id="GO:0009055">
    <property type="term" value="F:electron transfer activity"/>
    <property type="evidence" value="ECO:0007669"/>
    <property type="project" value="TreeGrafter"/>
</dbReference>
<evidence type="ECO:0000256" key="8">
    <source>
        <dbReference type="ARBA" id="ARBA00022989"/>
    </source>
</evidence>
<keyword evidence="3" id="KW-1003">Cell membrane</keyword>
<keyword evidence="11" id="KW-0534">Nitrate assimilation</keyword>
<dbReference type="GO" id="GO:0019645">
    <property type="term" value="P:anaerobic electron transport chain"/>
    <property type="evidence" value="ECO:0007669"/>
    <property type="project" value="TreeGrafter"/>
</dbReference>
<dbReference type="SUPFAM" id="SSF103501">
    <property type="entry name" value="Respiratory nitrate reductase 1 gamma chain"/>
    <property type="match status" value="1"/>
</dbReference>
<dbReference type="PANTHER" id="PTHR30598:SF3">
    <property type="entry name" value="RESPIRATORY NITRATE REDUCTASE 1 GAMMA CHAIN"/>
    <property type="match status" value="1"/>
</dbReference>
<dbReference type="NCBIfam" id="TIGR00351">
    <property type="entry name" value="narI"/>
    <property type="match status" value="1"/>
</dbReference>
<feature type="transmembrane region" description="Helical" evidence="13">
    <location>
        <begin position="44"/>
        <end position="69"/>
    </location>
</feature>
<sequence>MNSFIWIVVPYVALTCFAVGLSWRYRYDKFGWTSRSSQMYENRLLAWGGPLFHFGILGVLVGHVVGLVIPADWTTRAGLSEENYHRMAVTTGVVFGLMTVVGLVLLVYRRRLTPSVFRATTGMDKAMYVMLGGVIAVGMYNSFVVQLLGPGHDYREDVAVWFRSVFWFQPDAGAMQGAPLSFQLHALMAMGLFALWPFTRLVHVFSAPVGYLVRPYIVYRSRDRHGSARPPRRGWEKVGS</sequence>
<keyword evidence="8 13" id="KW-1133">Transmembrane helix</keyword>
<feature type="domain" description="NarG-like" evidence="14">
    <location>
        <begin position="2"/>
        <end position="222"/>
    </location>
</feature>
<proteinExistence type="predicted"/>
<evidence type="ECO:0000256" key="3">
    <source>
        <dbReference type="ARBA" id="ARBA00022475"/>
    </source>
</evidence>
<keyword evidence="4" id="KW-0349">Heme</keyword>
<keyword evidence="6" id="KW-0479">Metal-binding</keyword>
<evidence type="ECO:0000256" key="1">
    <source>
        <dbReference type="ARBA" id="ARBA00004651"/>
    </source>
</evidence>
<organism evidence="16">
    <name type="scientific">freshwater metagenome</name>
    <dbReference type="NCBI Taxonomy" id="449393"/>
    <lineage>
        <taxon>unclassified sequences</taxon>
        <taxon>metagenomes</taxon>
        <taxon>ecological metagenomes</taxon>
    </lineage>
</organism>
<dbReference type="FunFam" id="1.20.950.20:FF:000001">
    <property type="entry name" value="Respiratory nitrate reductase subunit gamma"/>
    <property type="match status" value="1"/>
</dbReference>
<evidence type="ECO:0000256" key="5">
    <source>
        <dbReference type="ARBA" id="ARBA00022692"/>
    </source>
</evidence>
<accession>A0A6J7SG53</accession>
<dbReference type="EMBL" id="CAFBND010000096">
    <property type="protein sequence ID" value="CAB4954005.1"/>
    <property type="molecule type" value="Genomic_DNA"/>
</dbReference>
<evidence type="ECO:0000256" key="9">
    <source>
        <dbReference type="ARBA" id="ARBA00023002"/>
    </source>
</evidence>